<evidence type="ECO:0000256" key="5">
    <source>
        <dbReference type="PROSITE-ProRule" id="PRU00723"/>
    </source>
</evidence>
<dbReference type="GO" id="GO:0003677">
    <property type="term" value="F:DNA binding"/>
    <property type="evidence" value="ECO:0007669"/>
    <property type="project" value="UniProtKB-KW"/>
</dbReference>
<dbReference type="OMA" id="QPSHIVP"/>
<dbReference type="Pfam" id="PF18044">
    <property type="entry name" value="zf-CCCH_4"/>
    <property type="match status" value="1"/>
</dbReference>
<dbReference type="InterPro" id="IPR036855">
    <property type="entry name" value="Znf_CCCH_sf"/>
</dbReference>
<protein>
    <recommendedName>
        <fullName evidence="7">C3H1-type domain-containing protein</fullName>
    </recommendedName>
</protein>
<feature type="compositionally biased region" description="Basic and acidic residues" evidence="6">
    <location>
        <begin position="817"/>
        <end position="841"/>
    </location>
</feature>
<dbReference type="Gene3D" id="3.30.1370.210">
    <property type="match status" value="1"/>
</dbReference>
<dbReference type="AlphaFoldDB" id="A0A4U6U107"/>
<dbReference type="Pfam" id="PF18345">
    <property type="entry name" value="zf_CCCH_4"/>
    <property type="match status" value="1"/>
</dbReference>
<evidence type="ECO:0000256" key="6">
    <source>
        <dbReference type="SAM" id="MobiDB-lite"/>
    </source>
</evidence>
<dbReference type="PANTHER" id="PTHR36886">
    <property type="entry name" value="PROTEIN FRIGIDA-ESSENTIAL 1"/>
    <property type="match status" value="1"/>
</dbReference>
<feature type="zinc finger region" description="C3H1-type" evidence="5">
    <location>
        <begin position="286"/>
        <end position="313"/>
    </location>
</feature>
<dbReference type="PROSITE" id="PS50103">
    <property type="entry name" value="ZF_C3H1"/>
    <property type="match status" value="3"/>
</dbReference>
<feature type="zinc finger region" description="C3H1-type" evidence="5">
    <location>
        <begin position="207"/>
        <end position="229"/>
    </location>
</feature>
<feature type="compositionally biased region" description="Polar residues" evidence="6">
    <location>
        <begin position="647"/>
        <end position="656"/>
    </location>
</feature>
<keyword evidence="3 5" id="KW-0862">Zinc</keyword>
<evidence type="ECO:0000313" key="9">
    <source>
        <dbReference type="Proteomes" id="UP000298652"/>
    </source>
</evidence>
<dbReference type="Pfam" id="PF00642">
    <property type="entry name" value="zf-CCCH"/>
    <property type="match status" value="1"/>
</dbReference>
<feature type="compositionally biased region" description="Basic residues" evidence="6">
    <location>
        <begin position="149"/>
        <end position="181"/>
    </location>
</feature>
<dbReference type="Gramene" id="TKW09121">
    <property type="protein sequence ID" value="TKW09121"/>
    <property type="gene ID" value="SEVIR_6G072400v2"/>
</dbReference>
<dbReference type="Gene3D" id="4.10.1000.10">
    <property type="entry name" value="Zinc finger, CCCH-type"/>
    <property type="match status" value="1"/>
</dbReference>
<organism evidence="8 9">
    <name type="scientific">Setaria viridis</name>
    <name type="common">Green bristlegrass</name>
    <name type="synonym">Setaria italica subsp. viridis</name>
    <dbReference type="NCBI Taxonomy" id="4556"/>
    <lineage>
        <taxon>Eukaryota</taxon>
        <taxon>Viridiplantae</taxon>
        <taxon>Streptophyta</taxon>
        <taxon>Embryophyta</taxon>
        <taxon>Tracheophyta</taxon>
        <taxon>Spermatophyta</taxon>
        <taxon>Magnoliopsida</taxon>
        <taxon>Liliopsida</taxon>
        <taxon>Poales</taxon>
        <taxon>Poaceae</taxon>
        <taxon>PACMAD clade</taxon>
        <taxon>Panicoideae</taxon>
        <taxon>Panicodae</taxon>
        <taxon>Paniceae</taxon>
        <taxon>Cenchrinae</taxon>
        <taxon>Setaria</taxon>
    </lineage>
</organism>
<evidence type="ECO:0000256" key="4">
    <source>
        <dbReference type="ARBA" id="ARBA00023125"/>
    </source>
</evidence>
<keyword evidence="4" id="KW-0238">DNA-binding</keyword>
<feature type="compositionally biased region" description="Basic and acidic residues" evidence="6">
    <location>
        <begin position="318"/>
        <end position="332"/>
    </location>
</feature>
<dbReference type="GO" id="GO:0008270">
    <property type="term" value="F:zinc ion binding"/>
    <property type="evidence" value="ECO:0007669"/>
    <property type="project" value="UniProtKB-KW"/>
</dbReference>
<keyword evidence="9" id="KW-1185">Reference proteome</keyword>
<proteinExistence type="predicted"/>
<evidence type="ECO:0000259" key="7">
    <source>
        <dbReference type="PROSITE" id="PS50103"/>
    </source>
</evidence>
<keyword evidence="1 5" id="KW-0479">Metal-binding</keyword>
<dbReference type="EMBL" id="CM016557">
    <property type="protein sequence ID" value="TKW09121.1"/>
    <property type="molecule type" value="Genomic_DNA"/>
</dbReference>
<feature type="compositionally biased region" description="Basic and acidic residues" evidence="6">
    <location>
        <begin position="189"/>
        <end position="199"/>
    </location>
</feature>
<feature type="zinc finger region" description="C3H1-type" evidence="5">
    <location>
        <begin position="345"/>
        <end position="372"/>
    </location>
</feature>
<keyword evidence="2 5" id="KW-0863">Zinc-finger</keyword>
<feature type="region of interest" description="Disordered" evidence="6">
    <location>
        <begin position="789"/>
        <end position="841"/>
    </location>
</feature>
<feature type="domain" description="C3H1-type" evidence="7">
    <location>
        <begin position="345"/>
        <end position="372"/>
    </location>
</feature>
<name>A0A4U6U107_SETVI</name>
<feature type="compositionally biased region" description="Basic and acidic residues" evidence="6">
    <location>
        <begin position="30"/>
        <end position="73"/>
    </location>
</feature>
<feature type="region of interest" description="Disordered" evidence="6">
    <location>
        <begin position="581"/>
        <end position="623"/>
    </location>
</feature>
<feature type="region of interest" description="Disordered" evidence="6">
    <location>
        <begin position="248"/>
        <end position="283"/>
    </location>
</feature>
<feature type="compositionally biased region" description="Low complexity" evidence="6">
    <location>
        <begin position="657"/>
        <end position="668"/>
    </location>
</feature>
<feature type="domain" description="C3H1-type" evidence="7">
    <location>
        <begin position="286"/>
        <end position="313"/>
    </location>
</feature>
<evidence type="ECO:0000256" key="1">
    <source>
        <dbReference type="ARBA" id="ARBA00022723"/>
    </source>
</evidence>
<dbReference type="InterPro" id="IPR052650">
    <property type="entry name" value="Zinc_finger_CCCH"/>
</dbReference>
<evidence type="ECO:0000313" key="8">
    <source>
        <dbReference type="EMBL" id="TKW09121.1"/>
    </source>
</evidence>
<feature type="compositionally biased region" description="Low complexity" evidence="6">
    <location>
        <begin position="797"/>
        <end position="808"/>
    </location>
</feature>
<feature type="compositionally biased region" description="Polar residues" evidence="6">
    <location>
        <begin position="581"/>
        <end position="591"/>
    </location>
</feature>
<dbReference type="SUPFAM" id="SSF90229">
    <property type="entry name" value="CCCH zinc finger"/>
    <property type="match status" value="1"/>
</dbReference>
<dbReference type="SMART" id="SM00356">
    <property type="entry name" value="ZnF_C3H1"/>
    <property type="match status" value="3"/>
</dbReference>
<evidence type="ECO:0000256" key="2">
    <source>
        <dbReference type="ARBA" id="ARBA00022771"/>
    </source>
</evidence>
<feature type="region of interest" description="Disordered" evidence="6">
    <location>
        <begin position="1"/>
        <end position="206"/>
    </location>
</feature>
<dbReference type="PANTHER" id="PTHR36886:SF8">
    <property type="entry name" value="ZINC FINGER CCCH DOMAIN-CONTAINING PROTEIN 38"/>
    <property type="match status" value="1"/>
</dbReference>
<reference evidence="8" key="1">
    <citation type="submission" date="2019-03" db="EMBL/GenBank/DDBJ databases">
        <title>WGS assembly of Setaria viridis.</title>
        <authorList>
            <person name="Huang P."/>
            <person name="Jenkins J."/>
            <person name="Grimwood J."/>
            <person name="Barry K."/>
            <person name="Healey A."/>
            <person name="Mamidi S."/>
            <person name="Sreedasyam A."/>
            <person name="Shu S."/>
            <person name="Feldman M."/>
            <person name="Wu J."/>
            <person name="Yu Y."/>
            <person name="Chen C."/>
            <person name="Johnson J."/>
            <person name="Rokhsar D."/>
            <person name="Baxter I."/>
            <person name="Schmutz J."/>
            <person name="Brutnell T."/>
            <person name="Kellogg E."/>
        </authorList>
    </citation>
    <scope>NUCLEOTIDE SEQUENCE [LARGE SCALE GENOMIC DNA]</scope>
</reference>
<dbReference type="InterPro" id="IPR000571">
    <property type="entry name" value="Znf_CCCH"/>
</dbReference>
<evidence type="ECO:0000256" key="3">
    <source>
        <dbReference type="ARBA" id="ARBA00022833"/>
    </source>
</evidence>
<gene>
    <name evidence="8" type="ORF">SEVIR_6G072400v2</name>
</gene>
<feature type="domain" description="C3H1-type" evidence="7">
    <location>
        <begin position="207"/>
        <end position="229"/>
    </location>
</feature>
<sequence>MAGDSRKQRSKWDAKEGPHDIVEISEDESLPDKTGGHRKGDVHPKPDTSMHHGGAGHEKEQADGFNKDTKELQPKAPSERPQLLRAADERDEWSKAAANQGMNRYADDRRRGDGWGTARNRGYSSRAPSDPDAWRPRSRSPSPRGVWNRSRRNRSRSRSRSRSRNRSRSRSRSIGRGRGRSRSPYFADRGPEWRVERGRTSGGPALPCRDFVAGRCRRGTNCRFLHEDGGQRPFEDHYPADPRERYGFQNKEFMDSREPNDYLRNRQSRDHYDDGPWERSEPRRDYRSTEQCYNFAKGRCARGASCRFAHGDSASHGGWRDEARESVHDRVGPDSSYGNRTEHRRVNKNPCKFFAEGRCRRGENCPYLHEEAPQSQIGVSAPDEPLNYSDGRSARGDYSNWGEQNNAMRATSQILSRDDRENPISQSIGRNDSHYEYENRLSKDAGKSQYQIIPQEDFRSQVENKHEVAVSQQPQLLTPVQITADNMNNENISGMGGQNAPATEMSMQSGMHSANIIAEQSLGQILQRHDAIPHIPGPSTLPVTTQLQKVASSFHSNSHAQQSNFPVQQNRQEQFVVPQASANNTPSTQGQPVAPNMGHGQHGYGLEPQALPNPSAHNGHNFSVASQVPQNLPTTVLQATVDIPRLSQDSSSQSIRNMQNFQPPNMQNQPLQGLPLVPTSSSTDVAGVPVSHNAAKSEEVSRVTASLAQYFGNTAFGTGTVGLQSSQPNVNSSLMATSSAAPPAVQPNQWPWAQQQTGIVQPGLAVPSEQQQQAPQTFQMPIALGISNGNSMHLPHGGAPSGPAAAASVVNETVPPESKKGENKDSDAEAHEDGDNKKSKDSKTLKMFKVALADFVKEALKPTWKEGQMSREVHKTIVKKVVDKVTSTVENTPPTKEKIEIYMSYSKEKLNKLVQAYVGKYAKA</sequence>
<feature type="compositionally biased region" description="Basic and acidic residues" evidence="6">
    <location>
        <begin position="1"/>
        <end position="22"/>
    </location>
</feature>
<accession>A0A4U6U107</accession>
<dbReference type="Proteomes" id="UP000298652">
    <property type="component" value="Chromosome 6"/>
</dbReference>
<feature type="region of interest" description="Disordered" evidence="6">
    <location>
        <begin position="412"/>
        <end position="435"/>
    </location>
</feature>
<feature type="region of interest" description="Disordered" evidence="6">
    <location>
        <begin position="645"/>
        <end position="668"/>
    </location>
</feature>
<feature type="region of interest" description="Disordered" evidence="6">
    <location>
        <begin position="312"/>
        <end position="343"/>
    </location>
</feature>
<dbReference type="InterPro" id="IPR041367">
    <property type="entry name" value="Znf-CCCH_4"/>
</dbReference>